<dbReference type="InterPro" id="IPR022791">
    <property type="entry name" value="L-PG_synthase/AglD"/>
</dbReference>
<feature type="transmembrane region" description="Helical" evidence="6">
    <location>
        <begin position="6"/>
        <end position="26"/>
    </location>
</feature>
<sequence length="335" mass="38141">MKQKYNLFFLAIGLIAIAIMIADIGIGTISGNIKKTSWFFLAIIAVRLPVYFLNTLSWQKVSLHPKGENDNPNFWRFFQMTISGYAINYITPVVALGGEPYRILRLKDYVGYKRATSSVVMYAVIHILSHFIFWAIGFGLILFYPDISMSFRIVSIVFILICILAALFISKFYRKGIVYGFFCFLMKIPFIKIWARKKMTEEFANNLKEIDFQIKDFYINHRKAFLSALFLETLSRIVGCLEILLIMLAIDLKINLVQSIIISAGTSLFANILFFSPMQLGTKEGGLILSLKSIALPATQGIYIGLAMRISELFWIILGVLMIKFCAKRKAYDVG</sequence>
<evidence type="ECO:0000256" key="5">
    <source>
        <dbReference type="ARBA" id="ARBA00023136"/>
    </source>
</evidence>
<keyword evidence="2" id="KW-1003">Cell membrane</keyword>
<reference evidence="7" key="2">
    <citation type="submission" date="2021-04" db="EMBL/GenBank/DDBJ databases">
        <authorList>
            <person name="Gilroy R."/>
        </authorList>
    </citation>
    <scope>NUCLEOTIDE SEQUENCE</scope>
    <source>
        <strain evidence="7">Gambia16-930</strain>
    </source>
</reference>
<keyword evidence="5 6" id="KW-0472">Membrane</keyword>
<evidence type="ECO:0000313" key="8">
    <source>
        <dbReference type="Proteomes" id="UP000824267"/>
    </source>
</evidence>
<feature type="transmembrane region" description="Helical" evidence="6">
    <location>
        <begin position="224"/>
        <end position="248"/>
    </location>
</feature>
<dbReference type="EMBL" id="DXGG01000014">
    <property type="protein sequence ID" value="HIW86730.1"/>
    <property type="molecule type" value="Genomic_DNA"/>
</dbReference>
<proteinExistence type="predicted"/>
<comment type="subcellular location">
    <subcellularLocation>
        <location evidence="1">Cell membrane</location>
        <topology evidence="1">Multi-pass membrane protein</topology>
    </subcellularLocation>
</comment>
<feature type="transmembrane region" description="Helical" evidence="6">
    <location>
        <begin position="119"/>
        <end position="144"/>
    </location>
</feature>
<accession>A0A9D1UHN0</accession>
<reference evidence="7" key="1">
    <citation type="journal article" date="2021" name="PeerJ">
        <title>Extensive microbial diversity within the chicken gut microbiome revealed by metagenomics and culture.</title>
        <authorList>
            <person name="Gilroy R."/>
            <person name="Ravi A."/>
            <person name="Getino M."/>
            <person name="Pursley I."/>
            <person name="Horton D.L."/>
            <person name="Alikhan N.F."/>
            <person name="Baker D."/>
            <person name="Gharbi K."/>
            <person name="Hall N."/>
            <person name="Watson M."/>
            <person name="Adriaenssens E.M."/>
            <person name="Foster-Nyarko E."/>
            <person name="Jarju S."/>
            <person name="Secka A."/>
            <person name="Antonio M."/>
            <person name="Oren A."/>
            <person name="Chaudhuri R.R."/>
            <person name="La Ragione R."/>
            <person name="Hildebrand F."/>
            <person name="Pallen M.J."/>
        </authorList>
    </citation>
    <scope>NUCLEOTIDE SEQUENCE</scope>
    <source>
        <strain evidence="7">Gambia16-930</strain>
    </source>
</reference>
<feature type="transmembrane region" description="Helical" evidence="6">
    <location>
        <begin position="77"/>
        <end position="98"/>
    </location>
</feature>
<dbReference type="GO" id="GO:0005886">
    <property type="term" value="C:plasma membrane"/>
    <property type="evidence" value="ECO:0007669"/>
    <property type="project" value="UniProtKB-SubCell"/>
</dbReference>
<feature type="transmembrane region" description="Helical" evidence="6">
    <location>
        <begin position="260"/>
        <end position="280"/>
    </location>
</feature>
<feature type="transmembrane region" description="Helical" evidence="6">
    <location>
        <begin position="176"/>
        <end position="195"/>
    </location>
</feature>
<feature type="transmembrane region" description="Helical" evidence="6">
    <location>
        <begin position="150"/>
        <end position="169"/>
    </location>
</feature>
<evidence type="ECO:0000256" key="4">
    <source>
        <dbReference type="ARBA" id="ARBA00022989"/>
    </source>
</evidence>
<evidence type="ECO:0000256" key="1">
    <source>
        <dbReference type="ARBA" id="ARBA00004651"/>
    </source>
</evidence>
<evidence type="ECO:0000256" key="2">
    <source>
        <dbReference type="ARBA" id="ARBA00022475"/>
    </source>
</evidence>
<evidence type="ECO:0000256" key="3">
    <source>
        <dbReference type="ARBA" id="ARBA00022692"/>
    </source>
</evidence>
<dbReference type="AlphaFoldDB" id="A0A9D1UHN0"/>
<gene>
    <name evidence="7" type="ORF">IAC47_00425</name>
</gene>
<keyword evidence="3 6" id="KW-0812">Transmembrane</keyword>
<dbReference type="PANTHER" id="PTHR39087:SF2">
    <property type="entry name" value="UPF0104 MEMBRANE PROTEIN MJ1595"/>
    <property type="match status" value="1"/>
</dbReference>
<dbReference type="PANTHER" id="PTHR39087">
    <property type="entry name" value="UPF0104 MEMBRANE PROTEIN MJ1595"/>
    <property type="match status" value="1"/>
</dbReference>
<dbReference type="Pfam" id="PF03706">
    <property type="entry name" value="LPG_synthase_TM"/>
    <property type="match status" value="1"/>
</dbReference>
<evidence type="ECO:0000313" key="7">
    <source>
        <dbReference type="EMBL" id="HIW86730.1"/>
    </source>
</evidence>
<name>A0A9D1UHN0_9BACT</name>
<evidence type="ECO:0000256" key="6">
    <source>
        <dbReference type="SAM" id="Phobius"/>
    </source>
</evidence>
<comment type="caution">
    <text evidence="7">The sequence shown here is derived from an EMBL/GenBank/DDBJ whole genome shotgun (WGS) entry which is preliminary data.</text>
</comment>
<dbReference type="Proteomes" id="UP000824267">
    <property type="component" value="Unassembled WGS sequence"/>
</dbReference>
<dbReference type="NCBIfam" id="TIGR00374">
    <property type="entry name" value="flippase-like domain"/>
    <property type="match status" value="1"/>
</dbReference>
<protein>
    <submittedName>
        <fullName evidence="7">Flippase-like domain-containing protein</fullName>
    </submittedName>
</protein>
<feature type="transmembrane region" description="Helical" evidence="6">
    <location>
        <begin position="300"/>
        <end position="323"/>
    </location>
</feature>
<keyword evidence="4 6" id="KW-1133">Transmembrane helix</keyword>
<organism evidence="7 8">
    <name type="scientific">Candidatus Onthomorpha intestinigallinarum</name>
    <dbReference type="NCBI Taxonomy" id="2840880"/>
    <lineage>
        <taxon>Bacteria</taxon>
        <taxon>Pseudomonadati</taxon>
        <taxon>Bacteroidota</taxon>
        <taxon>Bacteroidia</taxon>
        <taxon>Bacteroidales</taxon>
        <taxon>Candidatus Onthomorpha</taxon>
    </lineage>
</organism>